<dbReference type="FunFam" id="2.40.70.10:FF:000002">
    <property type="entry name" value="Vacuolar aspartic proteinase"/>
    <property type="match status" value="1"/>
</dbReference>
<dbReference type="GO" id="GO:0004190">
    <property type="term" value="F:aspartic-type endopeptidase activity"/>
    <property type="evidence" value="ECO:0007669"/>
    <property type="project" value="UniProtKB-KW"/>
</dbReference>
<dbReference type="PROSITE" id="PS00141">
    <property type="entry name" value="ASP_PROTEASE"/>
    <property type="match status" value="2"/>
</dbReference>
<feature type="signal peptide" evidence="10">
    <location>
        <begin position="1"/>
        <end position="17"/>
    </location>
</feature>
<feature type="chain" id="PRO_5005202032" evidence="10">
    <location>
        <begin position="18"/>
        <end position="388"/>
    </location>
</feature>
<evidence type="ECO:0000256" key="6">
    <source>
        <dbReference type="ARBA" id="ARBA00023180"/>
    </source>
</evidence>
<dbReference type="STRING" id="27342.A0A0H2RVP5"/>
<evidence type="ECO:0000256" key="2">
    <source>
        <dbReference type="ARBA" id="ARBA00022670"/>
    </source>
</evidence>
<keyword evidence="5 8" id="KW-1015">Disulfide bond</keyword>
<feature type="disulfide bond" evidence="8">
    <location>
        <begin position="107"/>
        <end position="112"/>
    </location>
</feature>
<reference evidence="12 13" key="1">
    <citation type="submission" date="2015-04" db="EMBL/GenBank/DDBJ databases">
        <title>Complete genome sequence of Schizopora paradoxa KUC8140, a cosmopolitan wood degrader in East Asia.</title>
        <authorList>
            <consortium name="DOE Joint Genome Institute"/>
            <person name="Min B."/>
            <person name="Park H."/>
            <person name="Jang Y."/>
            <person name="Kim J.-J."/>
            <person name="Kim K.H."/>
            <person name="Pangilinan J."/>
            <person name="Lipzen A."/>
            <person name="Riley R."/>
            <person name="Grigoriev I.V."/>
            <person name="Spatafora J.W."/>
            <person name="Choi I.-G."/>
        </authorList>
    </citation>
    <scope>NUCLEOTIDE SEQUENCE [LARGE SCALE GENOMIC DNA]</scope>
    <source>
        <strain evidence="12 13">KUC8140</strain>
    </source>
</reference>
<evidence type="ECO:0000256" key="1">
    <source>
        <dbReference type="ARBA" id="ARBA00007447"/>
    </source>
</evidence>
<dbReference type="InParanoid" id="A0A0H2RVP5"/>
<dbReference type="EMBL" id="KQ085926">
    <property type="protein sequence ID" value="KLO15692.1"/>
    <property type="molecule type" value="Genomic_DNA"/>
</dbReference>
<evidence type="ECO:0000256" key="3">
    <source>
        <dbReference type="ARBA" id="ARBA00022750"/>
    </source>
</evidence>
<dbReference type="AlphaFoldDB" id="A0A0H2RVP5"/>
<dbReference type="OrthoDB" id="771136at2759"/>
<evidence type="ECO:0000256" key="8">
    <source>
        <dbReference type="PIRSR" id="PIRSR601461-2"/>
    </source>
</evidence>
<keyword evidence="2 9" id="KW-0645">Protease</keyword>
<keyword evidence="13" id="KW-1185">Reference proteome</keyword>
<evidence type="ECO:0000313" key="13">
    <source>
        <dbReference type="Proteomes" id="UP000053477"/>
    </source>
</evidence>
<dbReference type="Pfam" id="PF00026">
    <property type="entry name" value="Asp"/>
    <property type="match status" value="1"/>
</dbReference>
<organism evidence="12 13">
    <name type="scientific">Schizopora paradoxa</name>
    <dbReference type="NCBI Taxonomy" id="27342"/>
    <lineage>
        <taxon>Eukaryota</taxon>
        <taxon>Fungi</taxon>
        <taxon>Dikarya</taxon>
        <taxon>Basidiomycota</taxon>
        <taxon>Agaricomycotina</taxon>
        <taxon>Agaricomycetes</taxon>
        <taxon>Hymenochaetales</taxon>
        <taxon>Schizoporaceae</taxon>
        <taxon>Schizopora</taxon>
    </lineage>
</organism>
<dbReference type="InterPro" id="IPR021109">
    <property type="entry name" value="Peptidase_aspartic_dom_sf"/>
</dbReference>
<protein>
    <submittedName>
        <fullName evidence="12">Endopeptidase</fullName>
    </submittedName>
</protein>
<keyword evidence="3 9" id="KW-0064">Aspartyl protease</keyword>
<evidence type="ECO:0000256" key="7">
    <source>
        <dbReference type="PIRSR" id="PIRSR601461-1"/>
    </source>
</evidence>
<dbReference type="PANTHER" id="PTHR47966">
    <property type="entry name" value="BETA-SITE APP-CLEAVING ENZYME, ISOFORM A-RELATED"/>
    <property type="match status" value="1"/>
</dbReference>
<dbReference type="FunFam" id="2.40.70.10:FF:000008">
    <property type="entry name" value="Cathepsin D"/>
    <property type="match status" value="1"/>
</dbReference>
<dbReference type="GO" id="GO:0006508">
    <property type="term" value="P:proteolysis"/>
    <property type="evidence" value="ECO:0007669"/>
    <property type="project" value="UniProtKB-KW"/>
</dbReference>
<feature type="active site" evidence="7">
    <location>
        <position position="94"/>
    </location>
</feature>
<feature type="active site" evidence="7">
    <location>
        <position position="276"/>
    </location>
</feature>
<accession>A0A0H2RVP5</accession>
<evidence type="ECO:0000256" key="5">
    <source>
        <dbReference type="ARBA" id="ARBA00023157"/>
    </source>
</evidence>
<gene>
    <name evidence="12" type="ORF">SCHPADRAFT_995691</name>
</gene>
<dbReference type="Proteomes" id="UP000053477">
    <property type="component" value="Unassembled WGS sequence"/>
</dbReference>
<name>A0A0H2RVP5_9AGAM</name>
<sequence>MRFAAFASLSLLPFASSAVLKLKLHKVPVTDSANDRALESASLEQKYATNAQLPMKGASTSGGHGVPLFKFIDSQYFTTITLGTPPQEFKVILDTGSSNLWVPSKKCSPVACSSQAKYDSSASSTYKANGTKFGYGPGSTMEGFVSNDDLSIGDLTLKSIDFAEIVEPGFAFASGNSKFDGILGLGYDDVSINHITPPFYEMINQGLLDARVFSFHVGSSDEDAGEVVFGGIDESAYEGEIHYLPIRREAHWEVKLDKVSFDGEELELEHAGAAIDTGSSLIAIPVAVAEMLFAQIGAKRSWNGQYILDCARVPDLPDLSFFFDGKAYPLKGNDYVTKRHGICISAFTGLDLFLPDGSSLWIIGDAFLRHYYTVYDLEKNAIGFAPAV</sequence>
<comment type="similarity">
    <text evidence="1 9">Belongs to the peptidase A1 family.</text>
</comment>
<dbReference type="PRINTS" id="PR00792">
    <property type="entry name" value="PEPSIN"/>
</dbReference>
<feature type="domain" description="Peptidase A1" evidence="11">
    <location>
        <begin position="76"/>
        <end position="385"/>
    </location>
</feature>
<keyword evidence="10" id="KW-0732">Signal</keyword>
<evidence type="ECO:0000256" key="10">
    <source>
        <dbReference type="SAM" id="SignalP"/>
    </source>
</evidence>
<evidence type="ECO:0000256" key="4">
    <source>
        <dbReference type="ARBA" id="ARBA00022801"/>
    </source>
</evidence>
<dbReference type="PANTHER" id="PTHR47966:SF51">
    <property type="entry name" value="BETA-SITE APP-CLEAVING ENZYME, ISOFORM A-RELATED"/>
    <property type="match status" value="1"/>
</dbReference>
<dbReference type="InterPro" id="IPR033121">
    <property type="entry name" value="PEPTIDASE_A1"/>
</dbReference>
<keyword evidence="6" id="KW-0325">Glycoprotein</keyword>
<dbReference type="Gene3D" id="2.40.70.10">
    <property type="entry name" value="Acid Proteases"/>
    <property type="match status" value="2"/>
</dbReference>
<dbReference type="InterPro" id="IPR001969">
    <property type="entry name" value="Aspartic_peptidase_AS"/>
</dbReference>
<evidence type="ECO:0000259" key="11">
    <source>
        <dbReference type="PROSITE" id="PS51767"/>
    </source>
</evidence>
<dbReference type="PROSITE" id="PS51767">
    <property type="entry name" value="PEPTIDASE_A1"/>
    <property type="match status" value="1"/>
</dbReference>
<dbReference type="InterPro" id="IPR001461">
    <property type="entry name" value="Aspartic_peptidase_A1"/>
</dbReference>
<dbReference type="FunCoup" id="A0A0H2RVP5">
    <property type="interactions" value="41"/>
</dbReference>
<proteinExistence type="inferred from homology"/>
<evidence type="ECO:0000313" key="12">
    <source>
        <dbReference type="EMBL" id="KLO15692.1"/>
    </source>
</evidence>
<dbReference type="SUPFAM" id="SSF50630">
    <property type="entry name" value="Acid proteases"/>
    <property type="match status" value="1"/>
</dbReference>
<evidence type="ECO:0000256" key="9">
    <source>
        <dbReference type="RuleBase" id="RU000454"/>
    </source>
</evidence>
<keyword evidence="4 9" id="KW-0378">Hydrolase</keyword>